<accession>A0A5M9J854</accession>
<dbReference type="EMBL" id="VICG01000013">
    <property type="protein sequence ID" value="KAA8565684.1"/>
    <property type="molecule type" value="Genomic_DNA"/>
</dbReference>
<name>A0A5M9J854_MONFR</name>
<keyword evidence="2" id="KW-1185">Reference proteome</keyword>
<dbReference type="Proteomes" id="UP000322873">
    <property type="component" value="Unassembled WGS sequence"/>
</dbReference>
<dbReference type="AlphaFoldDB" id="A0A5M9J854"/>
<organism evidence="1 2">
    <name type="scientific">Monilinia fructicola</name>
    <name type="common">Brown rot fungus</name>
    <name type="synonym">Ciboria fructicola</name>
    <dbReference type="NCBI Taxonomy" id="38448"/>
    <lineage>
        <taxon>Eukaryota</taxon>
        <taxon>Fungi</taxon>
        <taxon>Dikarya</taxon>
        <taxon>Ascomycota</taxon>
        <taxon>Pezizomycotina</taxon>
        <taxon>Leotiomycetes</taxon>
        <taxon>Helotiales</taxon>
        <taxon>Sclerotiniaceae</taxon>
        <taxon>Monilinia</taxon>
    </lineage>
</organism>
<comment type="caution">
    <text evidence="1">The sequence shown here is derived from an EMBL/GenBank/DDBJ whole genome shotgun (WGS) entry which is preliminary data.</text>
</comment>
<reference evidence="1 2" key="1">
    <citation type="submission" date="2019-06" db="EMBL/GenBank/DDBJ databases">
        <title>Genome Sequence of the Brown Rot Fungal Pathogen Monilinia fructicola.</title>
        <authorList>
            <person name="De Miccolis Angelini R.M."/>
            <person name="Landi L."/>
            <person name="Abate D."/>
            <person name="Pollastro S."/>
            <person name="Romanazzi G."/>
            <person name="Faretra F."/>
        </authorList>
    </citation>
    <scope>NUCLEOTIDE SEQUENCE [LARGE SCALE GENOMIC DNA]</scope>
    <source>
        <strain evidence="1 2">Mfrc123</strain>
    </source>
</reference>
<proteinExistence type="predicted"/>
<evidence type="ECO:0000313" key="1">
    <source>
        <dbReference type="EMBL" id="KAA8565684.1"/>
    </source>
</evidence>
<gene>
    <name evidence="1" type="ORF">EYC84_009532</name>
</gene>
<evidence type="ECO:0000313" key="2">
    <source>
        <dbReference type="Proteomes" id="UP000322873"/>
    </source>
</evidence>
<sequence length="211" mass="24033">MKSPIPRRDPLAQLPLSPFPSIQHKTSLTEDTLSAPQLSIFPPLAHTLRYQHPTTLINHTVYERLVSRCQARTLVSASKVNNQATDSRATSYRMKSQRFKIWCLGIEIGDLFMYPCHQIHLSLTRGVRILRSHGDVHQSPRTSLDIATSLPNAEPRIRRSNRPTQKTSRTDLLLCIPISTLPSSILKHFQFYVRRDHPHPRSLFANPSSTS</sequence>
<protein>
    <submittedName>
        <fullName evidence="1">Uncharacterized protein</fullName>
    </submittedName>
</protein>